<evidence type="ECO:0000313" key="2">
    <source>
        <dbReference type="Proteomes" id="UP000203302"/>
    </source>
</evidence>
<sequence>MKVLLDFSLSESRAKLDAVLLAMKKSLEFEVHNALAEYERTLKVETGDTYCLVDAEGIVKTTVDGMIDKVRNVLSTPLPVMVAHWDDGADVLDLIRDAFEKGAANMESMALGDATEVYVTVPMKEGGNNFEMVSLHEVLNTANSQAIDKILNDACVKVRDICIKEIVYIQEKLLKGATW</sequence>
<gene>
    <name evidence="1" type="ORF">HUXLEY_224</name>
</gene>
<proteinExistence type="predicted"/>
<accession>A0A1B2IDF1</accession>
<evidence type="ECO:0000313" key="1">
    <source>
        <dbReference type="EMBL" id="ANZ49306.1"/>
    </source>
</evidence>
<name>A0A1B2IDF1_9CAUD</name>
<reference evidence="2" key="1">
    <citation type="submission" date="2016-06" db="EMBL/GenBank/DDBJ databases">
        <authorList>
            <person name="Berg J.A."/>
            <person name="Grossarth S.E."/>
            <person name="Jarvis T.M."/>
            <person name="Merrill B.D."/>
            <person name="Breakwell D.P."/>
            <person name="Hope S."/>
            <person name="Grose J.H."/>
        </authorList>
    </citation>
    <scope>NUCLEOTIDE SEQUENCE [LARGE SCALE GENOMIC DNA]</scope>
</reference>
<dbReference type="GeneID" id="29069346"/>
<dbReference type="EMBL" id="KX397368">
    <property type="protein sequence ID" value="ANZ49306.1"/>
    <property type="molecule type" value="Genomic_DNA"/>
</dbReference>
<protein>
    <submittedName>
        <fullName evidence="1">Uncharacterized protein</fullName>
    </submittedName>
</protein>
<dbReference type="RefSeq" id="YP_009293192.1">
    <property type="nucleotide sequence ID" value="NC_031127.1"/>
</dbReference>
<dbReference type="Proteomes" id="UP000203302">
    <property type="component" value="Segment"/>
</dbReference>
<dbReference type="OrthoDB" id="27163at10239"/>
<organism evidence="1 2">
    <name type="scientific">Erwinia phage vB_EamM_Huxley</name>
    <dbReference type="NCBI Taxonomy" id="1883373"/>
    <lineage>
        <taxon>Viruses</taxon>
        <taxon>Duplodnaviria</taxon>
        <taxon>Heunggongvirae</taxon>
        <taxon>Uroviricota</taxon>
        <taxon>Caudoviricetes</taxon>
        <taxon>Chimalliviridae</taxon>
        <taxon>Machinavirus</taxon>
        <taxon>Machinavirus machina</taxon>
    </lineage>
</organism>
<dbReference type="KEGG" id="vg:29069346"/>